<dbReference type="PANTHER" id="PTHR47963">
    <property type="entry name" value="DEAD-BOX ATP-DEPENDENT RNA HELICASE 47, MITOCHONDRIAL"/>
    <property type="match status" value="1"/>
</dbReference>
<dbReference type="Proteomes" id="UP001524435">
    <property type="component" value="Unassembled WGS sequence"/>
</dbReference>
<gene>
    <name evidence="8" type="ORF">NE663_01455</name>
</gene>
<evidence type="ECO:0000256" key="3">
    <source>
        <dbReference type="ARBA" id="ARBA00022806"/>
    </source>
</evidence>
<evidence type="ECO:0000256" key="5">
    <source>
        <dbReference type="SAM" id="MobiDB-lite"/>
    </source>
</evidence>
<dbReference type="CDD" id="cd00268">
    <property type="entry name" value="DEADc"/>
    <property type="match status" value="1"/>
</dbReference>
<organism evidence="8 9">
    <name type="scientific">Massilicoli timonensis</name>
    <dbReference type="NCBI Taxonomy" id="2015901"/>
    <lineage>
        <taxon>Bacteria</taxon>
        <taxon>Bacillati</taxon>
        <taxon>Bacillota</taxon>
        <taxon>Erysipelotrichia</taxon>
        <taxon>Erysipelotrichales</taxon>
        <taxon>Erysipelotrichaceae</taxon>
        <taxon>Massilicoli</taxon>
    </lineage>
</organism>
<dbReference type="SUPFAM" id="SSF52540">
    <property type="entry name" value="P-loop containing nucleoside triphosphate hydrolases"/>
    <property type="match status" value="1"/>
</dbReference>
<evidence type="ECO:0000256" key="2">
    <source>
        <dbReference type="ARBA" id="ARBA00022801"/>
    </source>
</evidence>
<evidence type="ECO:0000256" key="1">
    <source>
        <dbReference type="ARBA" id="ARBA00022741"/>
    </source>
</evidence>
<feature type="domain" description="Helicase ATP-binding" evidence="6">
    <location>
        <begin position="32"/>
        <end position="204"/>
    </location>
</feature>
<evidence type="ECO:0000259" key="6">
    <source>
        <dbReference type="PROSITE" id="PS51192"/>
    </source>
</evidence>
<keyword evidence="2" id="KW-0378">Hydrolase</keyword>
<dbReference type="InterPro" id="IPR044742">
    <property type="entry name" value="DEAD/DEAH_RhlB"/>
</dbReference>
<dbReference type="InterPro" id="IPR050547">
    <property type="entry name" value="DEAD_box_RNA_helicases"/>
</dbReference>
<evidence type="ECO:0000256" key="4">
    <source>
        <dbReference type="ARBA" id="ARBA00022840"/>
    </source>
</evidence>
<keyword evidence="4" id="KW-0067">ATP-binding</keyword>
<comment type="caution">
    <text evidence="8">The sequence shown here is derived from an EMBL/GenBank/DDBJ whole genome shotgun (WGS) entry which is preliminary data.</text>
</comment>
<sequence length="449" mass="51519">MSYQDYQLKEATRRFIAYQRFTEPTMIQQAVIPYACKGKDIIGVSATGSGKTHAFLIPIMEQIDPTKDFVQVVITAPTRELALQLYRNAQDMEACMEGLRVKLITGGVEKSRMMEQLKQQPHLVIGTPGRIKDLFVKEAVLRLEKTRILVVDEADMTLEFGFLEDVDAIAGKMGDHLQMMSFSATIPQELQFFLRKYMKDPRVIQIDHEKSLPAITHVLIPCKHKTYEEKLLELLPLFQPYVCLIFANTRKEAASAAQLLRDHGYGIVELHGDLTSRERVKAMKELREQKKSYVVATDLAARGIDIEGITHVVSLGFPKELNFYIHRSGRTARTGRDGICYALYQKQDQHAVELLTKKGVQFIQKGIKNNAWQEIRVNTKKPNEKEILIETQIKKVAGKKKKVKPGYKVKRRAELDQARRKAKRMLIQEDIKRQKKERAKAKQIEKRGM</sequence>
<dbReference type="PROSITE" id="PS51194">
    <property type="entry name" value="HELICASE_CTER"/>
    <property type="match status" value="1"/>
</dbReference>
<dbReference type="InterPro" id="IPR011545">
    <property type="entry name" value="DEAD/DEAH_box_helicase_dom"/>
</dbReference>
<dbReference type="InterPro" id="IPR027417">
    <property type="entry name" value="P-loop_NTPase"/>
</dbReference>
<dbReference type="InterPro" id="IPR014001">
    <property type="entry name" value="Helicase_ATP-bd"/>
</dbReference>
<dbReference type="GO" id="GO:0004386">
    <property type="term" value="F:helicase activity"/>
    <property type="evidence" value="ECO:0007669"/>
    <property type="project" value="UniProtKB-KW"/>
</dbReference>
<dbReference type="PROSITE" id="PS51192">
    <property type="entry name" value="HELICASE_ATP_BIND_1"/>
    <property type="match status" value="1"/>
</dbReference>
<name>A0ABT1SI90_9FIRM</name>
<dbReference type="EMBL" id="JANGCH010000002">
    <property type="protein sequence ID" value="MCQ5120924.1"/>
    <property type="molecule type" value="Genomic_DNA"/>
</dbReference>
<dbReference type="InterPro" id="IPR001650">
    <property type="entry name" value="Helicase_C-like"/>
</dbReference>
<protein>
    <submittedName>
        <fullName evidence="8">DEAD/DEAH box helicase</fullName>
    </submittedName>
</protein>
<dbReference type="Gene3D" id="3.40.50.300">
    <property type="entry name" value="P-loop containing nucleotide triphosphate hydrolases"/>
    <property type="match status" value="2"/>
</dbReference>
<keyword evidence="1" id="KW-0547">Nucleotide-binding</keyword>
<evidence type="ECO:0000313" key="9">
    <source>
        <dbReference type="Proteomes" id="UP001524435"/>
    </source>
</evidence>
<evidence type="ECO:0000313" key="8">
    <source>
        <dbReference type="EMBL" id="MCQ5120924.1"/>
    </source>
</evidence>
<dbReference type="RefSeq" id="WP_256197309.1">
    <property type="nucleotide sequence ID" value="NZ_JANGCH010000002.1"/>
</dbReference>
<dbReference type="Pfam" id="PF00271">
    <property type="entry name" value="Helicase_C"/>
    <property type="match status" value="1"/>
</dbReference>
<feature type="domain" description="Helicase C-terminal" evidence="7">
    <location>
        <begin position="230"/>
        <end position="383"/>
    </location>
</feature>
<reference evidence="8 9" key="1">
    <citation type="submission" date="2022-06" db="EMBL/GenBank/DDBJ databases">
        <title>Isolation of gut microbiota from human fecal samples.</title>
        <authorList>
            <person name="Pamer E.G."/>
            <person name="Barat B."/>
            <person name="Waligurski E."/>
            <person name="Medina S."/>
            <person name="Paddock L."/>
            <person name="Mostad J."/>
        </authorList>
    </citation>
    <scope>NUCLEOTIDE SEQUENCE [LARGE SCALE GENOMIC DNA]</scope>
    <source>
        <strain evidence="8 9">DFI.6.1</strain>
    </source>
</reference>
<keyword evidence="9" id="KW-1185">Reference proteome</keyword>
<dbReference type="Pfam" id="PF00270">
    <property type="entry name" value="DEAD"/>
    <property type="match status" value="1"/>
</dbReference>
<proteinExistence type="predicted"/>
<evidence type="ECO:0000259" key="7">
    <source>
        <dbReference type="PROSITE" id="PS51194"/>
    </source>
</evidence>
<accession>A0ABT1SI90</accession>
<keyword evidence="3 8" id="KW-0347">Helicase</keyword>
<dbReference type="CDD" id="cd18787">
    <property type="entry name" value="SF2_C_DEAD"/>
    <property type="match status" value="1"/>
</dbReference>
<feature type="compositionally biased region" description="Basic and acidic residues" evidence="5">
    <location>
        <begin position="440"/>
        <end position="449"/>
    </location>
</feature>
<dbReference type="SMART" id="SM00487">
    <property type="entry name" value="DEXDc"/>
    <property type="match status" value="1"/>
</dbReference>
<dbReference type="SMART" id="SM00490">
    <property type="entry name" value="HELICc"/>
    <property type="match status" value="1"/>
</dbReference>
<dbReference type="PANTHER" id="PTHR47963:SF1">
    <property type="entry name" value="DEAD-BOX ATP-DEPENDENT RNA HELICASE CSHB"/>
    <property type="match status" value="1"/>
</dbReference>
<feature type="region of interest" description="Disordered" evidence="5">
    <location>
        <begin position="426"/>
        <end position="449"/>
    </location>
</feature>